<dbReference type="PROSITE" id="PS00636">
    <property type="entry name" value="DNAJ_1"/>
    <property type="match status" value="1"/>
</dbReference>
<evidence type="ECO:0000256" key="2">
    <source>
        <dbReference type="ARBA" id="ARBA00022705"/>
    </source>
</evidence>
<protein>
    <recommendedName>
        <fullName evidence="10 11">Chaperone protein DnaJ</fullName>
    </recommendedName>
</protein>
<dbReference type="InterPro" id="IPR018253">
    <property type="entry name" value="DnaJ_domain_CS"/>
</dbReference>
<evidence type="ECO:0000259" key="14">
    <source>
        <dbReference type="PROSITE" id="PS51188"/>
    </source>
</evidence>
<dbReference type="GO" id="GO:0042026">
    <property type="term" value="P:protein refolding"/>
    <property type="evidence" value="ECO:0007669"/>
    <property type="project" value="TreeGrafter"/>
</dbReference>
<feature type="zinc finger region" description="CR-type" evidence="12">
    <location>
        <begin position="135"/>
        <end position="213"/>
    </location>
</feature>
<dbReference type="InterPro" id="IPR036410">
    <property type="entry name" value="HSP_DnaJ_Cys-rich_dom_sf"/>
</dbReference>
<feature type="repeat" description="CXXCXGXG motif" evidence="11">
    <location>
        <begin position="187"/>
        <end position="194"/>
    </location>
</feature>
<accession>A0A6J4QI97</accession>
<keyword evidence="3 11" id="KW-0479">Metal-binding</keyword>
<dbReference type="SUPFAM" id="SSF46565">
    <property type="entry name" value="Chaperone J-domain"/>
    <property type="match status" value="1"/>
</dbReference>
<dbReference type="InterPro" id="IPR001305">
    <property type="entry name" value="HSP_DnaJ_Cys-rich_dom"/>
</dbReference>
<feature type="binding site" evidence="11">
    <location>
        <position position="148"/>
    </location>
    <ligand>
        <name>Zn(2+)</name>
        <dbReference type="ChEBI" id="CHEBI:29105"/>
        <label>1</label>
    </ligand>
</feature>
<feature type="binding site" evidence="11">
    <location>
        <position position="168"/>
    </location>
    <ligand>
        <name>Zn(2+)</name>
        <dbReference type="ChEBI" id="CHEBI:29105"/>
        <label>2</label>
    </ligand>
</feature>
<dbReference type="NCBIfam" id="NF008035">
    <property type="entry name" value="PRK10767.1"/>
    <property type="match status" value="1"/>
</dbReference>
<organism evidence="15">
    <name type="scientific">uncultured Rubrobacteraceae bacterium</name>
    <dbReference type="NCBI Taxonomy" id="349277"/>
    <lineage>
        <taxon>Bacteria</taxon>
        <taxon>Bacillati</taxon>
        <taxon>Actinomycetota</taxon>
        <taxon>Rubrobacteria</taxon>
        <taxon>Rubrobacterales</taxon>
        <taxon>Rubrobacteraceae</taxon>
        <taxon>environmental samples</taxon>
    </lineage>
</organism>
<dbReference type="Gene3D" id="2.10.230.10">
    <property type="entry name" value="Heat shock protein DnaJ, cysteine-rich domain"/>
    <property type="match status" value="1"/>
</dbReference>
<keyword evidence="7 11" id="KW-0346">Stress response</keyword>
<dbReference type="EMBL" id="CADCVB010000148">
    <property type="protein sequence ID" value="CAA9438324.1"/>
    <property type="molecule type" value="Genomic_DNA"/>
</dbReference>
<dbReference type="Pfam" id="PF01556">
    <property type="entry name" value="DnaJ_C"/>
    <property type="match status" value="1"/>
</dbReference>
<dbReference type="GO" id="GO:0051082">
    <property type="term" value="F:unfolded protein binding"/>
    <property type="evidence" value="ECO:0007669"/>
    <property type="project" value="UniProtKB-UniRule"/>
</dbReference>
<comment type="subcellular location">
    <subcellularLocation>
        <location evidence="11">Cytoplasm</location>
    </subcellularLocation>
</comment>
<comment type="similarity">
    <text evidence="9 11">Belongs to the DnaJ family.</text>
</comment>
<dbReference type="Gene3D" id="1.10.287.110">
    <property type="entry name" value="DnaJ domain"/>
    <property type="match status" value="1"/>
</dbReference>
<dbReference type="AlphaFoldDB" id="A0A6J4QI97"/>
<feature type="domain" description="J" evidence="13">
    <location>
        <begin position="5"/>
        <end position="70"/>
    </location>
</feature>
<evidence type="ECO:0000313" key="15">
    <source>
        <dbReference type="EMBL" id="CAA9438324.1"/>
    </source>
</evidence>
<keyword evidence="2 11" id="KW-0235">DNA replication</keyword>
<dbReference type="GO" id="GO:0005737">
    <property type="term" value="C:cytoplasm"/>
    <property type="evidence" value="ECO:0007669"/>
    <property type="project" value="UniProtKB-SubCell"/>
</dbReference>
<dbReference type="GO" id="GO:0006260">
    <property type="term" value="P:DNA replication"/>
    <property type="evidence" value="ECO:0007669"/>
    <property type="project" value="UniProtKB-KW"/>
</dbReference>
<feature type="binding site" evidence="11">
    <location>
        <position position="151"/>
    </location>
    <ligand>
        <name>Zn(2+)</name>
        <dbReference type="ChEBI" id="CHEBI:29105"/>
        <label>1</label>
    </ligand>
</feature>
<dbReference type="PROSITE" id="PS51188">
    <property type="entry name" value="ZF_CR"/>
    <property type="match status" value="1"/>
</dbReference>
<dbReference type="SUPFAM" id="SSF49493">
    <property type="entry name" value="HSP40/DnaJ peptide-binding domain"/>
    <property type="match status" value="2"/>
</dbReference>
<keyword evidence="1 11" id="KW-0963">Cytoplasm</keyword>
<dbReference type="GO" id="GO:0009408">
    <property type="term" value="P:response to heat"/>
    <property type="evidence" value="ECO:0007669"/>
    <property type="project" value="InterPro"/>
</dbReference>
<dbReference type="GO" id="GO:0008270">
    <property type="term" value="F:zinc ion binding"/>
    <property type="evidence" value="ECO:0007669"/>
    <property type="project" value="UniProtKB-UniRule"/>
</dbReference>
<feature type="repeat" description="CXXCXGXG motif" evidence="11">
    <location>
        <begin position="148"/>
        <end position="155"/>
    </location>
</feature>
<evidence type="ECO:0000256" key="11">
    <source>
        <dbReference type="HAMAP-Rule" id="MF_01152"/>
    </source>
</evidence>
<sequence>METKDLYKTLEVDKGASQDDIRRAYRRLARKYHPDANREDPKAEERFKEVQHAYEILSNPEKRREYDEGPRTFFGAGAPPGGGGTRVDANFSDLSDLFGSFGDIFGAAGKGQPRSTRGEDVTVNINLNFKDALKGVTTRITVPVEEACERCGGTGAASGTARRMCPECSGRGMRSRDQGFFALSEPCRRCGGEGTIVEVPCAGCAGAGRVRNNRQVTVKVPAGARDGMKIRVPGRGSTGSKGGPSGDLYVVTRVAEHPLFERRGDDFLVDVPVSFVEAALGAEIEAPKPGGGTVKLRLPAGTQDGKRFKVRGAGAPRARGDGEPGDLVVRVGVVVPKKLTRREREILEALAEERDEDVREGLLRAGEAEA</sequence>
<dbReference type="FunFam" id="2.60.260.20:FF:000013">
    <property type="entry name" value="DnaJ subfamily B member 11"/>
    <property type="match status" value="1"/>
</dbReference>
<keyword evidence="4 11" id="KW-0677">Repeat</keyword>
<evidence type="ECO:0000256" key="10">
    <source>
        <dbReference type="ARBA" id="ARBA00067609"/>
    </source>
</evidence>
<comment type="function">
    <text evidence="11">Participates actively in the response to hyperosmotic and heat shock by preventing the aggregation of stress-denatured proteins and by disaggregating proteins, also in an autonomous, DnaK-independent fashion. Unfolded proteins bind initially to DnaJ; upon interaction with the DnaJ-bound protein, DnaK hydrolyzes its bound ATP, resulting in the formation of a stable complex. GrpE releases ADP from DnaK; ATP binding to DnaK triggers the release of the substrate protein, thus completing the reaction cycle. Several rounds of ATP-dependent interactions between DnaJ, DnaK and GrpE are required for fully efficient folding. Also involved, together with DnaK and GrpE, in the DNA replication of plasmids through activation of initiation proteins.</text>
</comment>
<dbReference type="Gene3D" id="2.60.260.20">
    <property type="entry name" value="Urease metallochaperone UreE, N-terminal domain"/>
    <property type="match status" value="2"/>
</dbReference>
<dbReference type="PANTHER" id="PTHR43096:SF54">
    <property type="entry name" value="CHAPERONE PROTEIN DNAJ 1"/>
    <property type="match status" value="1"/>
</dbReference>
<evidence type="ECO:0000256" key="12">
    <source>
        <dbReference type="PROSITE-ProRule" id="PRU00546"/>
    </source>
</evidence>
<gene>
    <name evidence="11" type="primary">dnaJ</name>
    <name evidence="15" type="ORF">AVDCRST_MAG78-2209</name>
</gene>
<evidence type="ECO:0000256" key="4">
    <source>
        <dbReference type="ARBA" id="ARBA00022737"/>
    </source>
</evidence>
<evidence type="ECO:0000256" key="5">
    <source>
        <dbReference type="ARBA" id="ARBA00022771"/>
    </source>
</evidence>
<evidence type="ECO:0000256" key="1">
    <source>
        <dbReference type="ARBA" id="ARBA00022490"/>
    </source>
</evidence>
<keyword evidence="5 11" id="KW-0863">Zinc-finger</keyword>
<feature type="repeat" description="CXXCXGXG motif" evidence="11">
    <location>
        <begin position="201"/>
        <end position="208"/>
    </location>
</feature>
<dbReference type="Pfam" id="PF00226">
    <property type="entry name" value="DnaJ"/>
    <property type="match status" value="1"/>
</dbReference>
<evidence type="ECO:0000256" key="7">
    <source>
        <dbReference type="ARBA" id="ARBA00023016"/>
    </source>
</evidence>
<feature type="binding site" evidence="11">
    <location>
        <position position="165"/>
    </location>
    <ligand>
        <name>Zn(2+)</name>
        <dbReference type="ChEBI" id="CHEBI:29105"/>
        <label>2</label>
    </ligand>
</feature>
<dbReference type="InterPro" id="IPR001623">
    <property type="entry name" value="DnaJ_domain"/>
</dbReference>
<dbReference type="PRINTS" id="PR00625">
    <property type="entry name" value="JDOMAIN"/>
</dbReference>
<evidence type="ECO:0000256" key="9">
    <source>
        <dbReference type="ARBA" id="ARBA00061004"/>
    </source>
</evidence>
<feature type="binding site" evidence="11">
    <location>
        <position position="190"/>
    </location>
    <ligand>
        <name>Zn(2+)</name>
        <dbReference type="ChEBI" id="CHEBI:29105"/>
        <label>2</label>
    </ligand>
</feature>
<reference evidence="15" key="1">
    <citation type="submission" date="2020-02" db="EMBL/GenBank/DDBJ databases">
        <authorList>
            <person name="Meier V. D."/>
        </authorList>
    </citation>
    <scope>NUCLEOTIDE SEQUENCE</scope>
    <source>
        <strain evidence="15">AVDCRST_MAG78</strain>
    </source>
</reference>
<dbReference type="CDD" id="cd06257">
    <property type="entry name" value="DnaJ"/>
    <property type="match status" value="1"/>
</dbReference>
<comment type="subunit">
    <text evidence="11">Homodimer.</text>
</comment>
<name>A0A6J4QI97_9ACTN</name>
<dbReference type="NCBIfam" id="TIGR02349">
    <property type="entry name" value="DnaJ_bact"/>
    <property type="match status" value="1"/>
</dbReference>
<evidence type="ECO:0000256" key="3">
    <source>
        <dbReference type="ARBA" id="ARBA00022723"/>
    </source>
</evidence>
<feature type="repeat" description="CXXCXGXG motif" evidence="11">
    <location>
        <begin position="165"/>
        <end position="172"/>
    </location>
</feature>
<dbReference type="Pfam" id="PF00684">
    <property type="entry name" value="DnaJ_CXXCXGXG"/>
    <property type="match status" value="1"/>
</dbReference>
<dbReference type="GO" id="GO:0031072">
    <property type="term" value="F:heat shock protein binding"/>
    <property type="evidence" value="ECO:0007669"/>
    <property type="project" value="InterPro"/>
</dbReference>
<proteinExistence type="inferred from homology"/>
<dbReference type="GO" id="GO:0005524">
    <property type="term" value="F:ATP binding"/>
    <property type="evidence" value="ECO:0007669"/>
    <property type="project" value="InterPro"/>
</dbReference>
<dbReference type="PANTHER" id="PTHR43096">
    <property type="entry name" value="DNAJ HOMOLOG 1, MITOCHONDRIAL-RELATED"/>
    <property type="match status" value="1"/>
</dbReference>
<dbReference type="HAMAP" id="MF_01152">
    <property type="entry name" value="DnaJ"/>
    <property type="match status" value="1"/>
</dbReference>
<dbReference type="CDD" id="cd10747">
    <property type="entry name" value="DnaJ_C"/>
    <property type="match status" value="1"/>
</dbReference>
<evidence type="ECO:0000256" key="8">
    <source>
        <dbReference type="ARBA" id="ARBA00023186"/>
    </source>
</evidence>
<feature type="binding site" evidence="11">
    <location>
        <position position="187"/>
    </location>
    <ligand>
        <name>Zn(2+)</name>
        <dbReference type="ChEBI" id="CHEBI:29105"/>
        <label>2</label>
    </ligand>
</feature>
<keyword evidence="8 11" id="KW-0143">Chaperone</keyword>
<dbReference type="InterPro" id="IPR002939">
    <property type="entry name" value="DnaJ_C"/>
</dbReference>
<dbReference type="InterPro" id="IPR008971">
    <property type="entry name" value="HSP40/DnaJ_pept-bd"/>
</dbReference>
<feature type="domain" description="CR-type" evidence="14">
    <location>
        <begin position="135"/>
        <end position="213"/>
    </location>
</feature>
<dbReference type="SMART" id="SM00271">
    <property type="entry name" value="DnaJ"/>
    <property type="match status" value="1"/>
</dbReference>
<feature type="binding site" evidence="11">
    <location>
        <position position="204"/>
    </location>
    <ligand>
        <name>Zn(2+)</name>
        <dbReference type="ChEBI" id="CHEBI:29105"/>
        <label>1</label>
    </ligand>
</feature>
<feature type="binding site" evidence="11">
    <location>
        <position position="201"/>
    </location>
    <ligand>
        <name>Zn(2+)</name>
        <dbReference type="ChEBI" id="CHEBI:29105"/>
        <label>1</label>
    </ligand>
</feature>
<comment type="cofactor">
    <cofactor evidence="11">
        <name>Zn(2+)</name>
        <dbReference type="ChEBI" id="CHEBI:29105"/>
    </cofactor>
    <text evidence="11">Binds 2 Zn(2+) ions per monomer.</text>
</comment>
<dbReference type="PROSITE" id="PS50076">
    <property type="entry name" value="DNAJ_2"/>
    <property type="match status" value="1"/>
</dbReference>
<keyword evidence="6 11" id="KW-0862">Zinc</keyword>
<dbReference type="CDD" id="cd10719">
    <property type="entry name" value="DnaJ_zf"/>
    <property type="match status" value="1"/>
</dbReference>
<evidence type="ECO:0000256" key="6">
    <source>
        <dbReference type="ARBA" id="ARBA00022833"/>
    </source>
</evidence>
<dbReference type="SUPFAM" id="SSF57938">
    <property type="entry name" value="DnaJ/Hsp40 cysteine-rich domain"/>
    <property type="match status" value="1"/>
</dbReference>
<comment type="domain">
    <text evidence="11">The J domain is necessary and sufficient to stimulate DnaK ATPase activity. Zinc center 1 plays an important role in the autonomous, DnaK-independent chaperone activity of DnaJ. Zinc center 2 is essential for interaction with DnaK and for DnaJ activity.</text>
</comment>
<dbReference type="FunFam" id="2.10.230.10:FF:000002">
    <property type="entry name" value="Molecular chaperone DnaJ"/>
    <property type="match status" value="1"/>
</dbReference>
<dbReference type="InterPro" id="IPR012724">
    <property type="entry name" value="DnaJ"/>
</dbReference>
<evidence type="ECO:0000259" key="13">
    <source>
        <dbReference type="PROSITE" id="PS50076"/>
    </source>
</evidence>
<dbReference type="InterPro" id="IPR036869">
    <property type="entry name" value="J_dom_sf"/>
</dbReference>